<sequence length="770" mass="84723">MKFYFTVFCLFIFISGQAQFKEFTFNCNLYNVSSCSPFKETTDRCIDGSVTTSNWKVSHGSPSVVLPNETWGVLKAKDVTSGATVTKTGEGLFTSYSFVKGKKYAIDISVLRADNNDGGQLWIKAANSISAGGTTACEEGSLPSVEQTGEILPLARSIGLTSSKRTLTAPEFRPTQNFNQLWVYAEEIFPNNSCEYQIEYITVTDLGWIDGTGPKPPTTGGGGECPVLLPTEPGAVKLTIPTSGQSLAFGYDMASYGDYLVVGTYYAEAVYVYKKEGCTFVHKATLTGDATSRYFGWAVDIYDDHIIVGAPSTNNIAGTGGKVFIFEKNGESWTLQEKLAGVSSFGYDVAIDEYNALVGSPQEFNKYGMVYFYKKFIDDWLLEIRLPGPEVNSSFGQSVDIKKNRAVVGAPGESNSVFVYDWKSVSGRLTWNFSLGYQSTGYDPAFKEPSNDFGLHLALNDAENEIIISGFFLTVIQLRQDGSFNSYRLAQRDDSSMNHEVSVHGNYLLAGCREWATLYEKNTSGSYDVVEYLDKDTYEDWSGYGYSVTISDNFMAVGAPAYYSKCVNPGSAYVYDIFGFLHRNTENLCNVYSTGKEDDMMGKSITIGGESCSAVYYQGASANYYGNMYVSLKPGFTAKSGSNFKASTQGCPFDNQYVYGRAANDPPVPTKIKSEPVTSSPIISKENPFKDSYLTVYPNPSKGNITAMSHSGEIEDLKIYDQQGNVIYHIELKDQTQKLLSIDLGEGRSGMFILQATVDGKQYVEKIIVR</sequence>
<dbReference type="InterPro" id="IPR026444">
    <property type="entry name" value="Secre_tail"/>
</dbReference>
<feature type="chain" id="PRO_5012883863" evidence="4">
    <location>
        <begin position="21"/>
        <end position="770"/>
    </location>
</feature>
<keyword evidence="3" id="KW-0325">Glycoprotein</keyword>
<dbReference type="Pfam" id="PF14312">
    <property type="entry name" value="FG-GAP_2"/>
    <property type="match status" value="1"/>
</dbReference>
<dbReference type="SMART" id="SM00191">
    <property type="entry name" value="Int_alpha"/>
    <property type="match status" value="4"/>
</dbReference>
<evidence type="ECO:0000256" key="3">
    <source>
        <dbReference type="ARBA" id="ARBA00023180"/>
    </source>
</evidence>
<dbReference type="EMBL" id="FQWQ01000004">
    <property type="protein sequence ID" value="SHH79415.1"/>
    <property type="molecule type" value="Genomic_DNA"/>
</dbReference>
<dbReference type="RefSeq" id="WP_073140918.1">
    <property type="nucleotide sequence ID" value="NZ_FQWQ01000004.1"/>
</dbReference>
<dbReference type="Pfam" id="PF18962">
    <property type="entry name" value="Por_Secre_tail"/>
    <property type="match status" value="1"/>
</dbReference>
<dbReference type="InterPro" id="IPR055015">
    <property type="entry name" value="GCX_COOH"/>
</dbReference>
<reference evidence="6 7" key="1">
    <citation type="submission" date="2016-11" db="EMBL/GenBank/DDBJ databases">
        <authorList>
            <person name="Jaros S."/>
            <person name="Januszkiewicz K."/>
            <person name="Wedrychowicz H."/>
        </authorList>
    </citation>
    <scope>NUCLEOTIDE SEQUENCE [LARGE SCALE GENOMIC DNA]</scope>
    <source>
        <strain evidence="6 7">DSM 24574</strain>
    </source>
</reference>
<dbReference type="OrthoDB" id="964745at2"/>
<dbReference type="Gene3D" id="2.130.10.130">
    <property type="entry name" value="Integrin alpha, N-terminal"/>
    <property type="match status" value="1"/>
</dbReference>
<proteinExistence type="predicted"/>
<evidence type="ECO:0000256" key="4">
    <source>
        <dbReference type="SAM" id="SignalP"/>
    </source>
</evidence>
<dbReference type="SUPFAM" id="SSF50998">
    <property type="entry name" value="Quinoprotein alcohol dehydrogenase-like"/>
    <property type="match status" value="1"/>
</dbReference>
<evidence type="ECO:0000256" key="2">
    <source>
        <dbReference type="ARBA" id="ARBA00022737"/>
    </source>
</evidence>
<dbReference type="PROSITE" id="PS51470">
    <property type="entry name" value="FG_GAP"/>
    <property type="match status" value="1"/>
</dbReference>
<dbReference type="InterPro" id="IPR013517">
    <property type="entry name" value="FG-GAP"/>
</dbReference>
<evidence type="ECO:0000259" key="5">
    <source>
        <dbReference type="Pfam" id="PF18962"/>
    </source>
</evidence>
<keyword evidence="2" id="KW-0677">Repeat</keyword>
<name>A0A1M5VVX7_9BACT</name>
<dbReference type="NCBIfam" id="TIGR04183">
    <property type="entry name" value="Por_Secre_tail"/>
    <property type="match status" value="1"/>
</dbReference>
<evidence type="ECO:0000313" key="6">
    <source>
        <dbReference type="EMBL" id="SHH79415.1"/>
    </source>
</evidence>
<protein>
    <submittedName>
        <fullName evidence="6">Por secretion system C-terminal sorting domain-containing protein</fullName>
    </submittedName>
</protein>
<feature type="domain" description="Secretion system C-terminal sorting" evidence="5">
    <location>
        <begin position="696"/>
        <end position="769"/>
    </location>
</feature>
<keyword evidence="7" id="KW-1185">Reference proteome</keyword>
<accession>A0A1M5VVX7</accession>
<dbReference type="Proteomes" id="UP000184212">
    <property type="component" value="Unassembled WGS sequence"/>
</dbReference>
<dbReference type="PANTHER" id="PTHR36220:SF1">
    <property type="entry name" value="GAMMA TUBULIN COMPLEX COMPONENT C-TERMINAL DOMAIN-CONTAINING PROTEIN"/>
    <property type="match status" value="1"/>
</dbReference>
<dbReference type="AlphaFoldDB" id="A0A1M5VVX7"/>
<dbReference type="PANTHER" id="PTHR36220">
    <property type="entry name" value="UNNAMED PRODUCT"/>
    <property type="match status" value="1"/>
</dbReference>
<dbReference type="STRING" id="947013.SAMN04488109_5460"/>
<dbReference type="InterPro" id="IPR028994">
    <property type="entry name" value="Integrin_alpha_N"/>
</dbReference>
<keyword evidence="1 4" id="KW-0732">Signal</keyword>
<evidence type="ECO:0000313" key="7">
    <source>
        <dbReference type="Proteomes" id="UP000184212"/>
    </source>
</evidence>
<dbReference type="NCBIfam" id="NF045639">
    <property type="entry name" value="GCX_COOH"/>
    <property type="match status" value="1"/>
</dbReference>
<organism evidence="6 7">
    <name type="scientific">Chryseolinea serpens</name>
    <dbReference type="NCBI Taxonomy" id="947013"/>
    <lineage>
        <taxon>Bacteria</taxon>
        <taxon>Pseudomonadati</taxon>
        <taxon>Bacteroidota</taxon>
        <taxon>Cytophagia</taxon>
        <taxon>Cytophagales</taxon>
        <taxon>Fulvivirgaceae</taxon>
        <taxon>Chryseolinea</taxon>
    </lineage>
</organism>
<dbReference type="InterPro" id="IPR013519">
    <property type="entry name" value="Int_alpha_beta-p"/>
</dbReference>
<gene>
    <name evidence="6" type="ORF">SAMN04488109_5460</name>
</gene>
<feature type="signal peptide" evidence="4">
    <location>
        <begin position="1"/>
        <end position="20"/>
    </location>
</feature>
<dbReference type="InterPro" id="IPR011047">
    <property type="entry name" value="Quinoprotein_ADH-like_sf"/>
</dbReference>
<evidence type="ECO:0000256" key="1">
    <source>
        <dbReference type="ARBA" id="ARBA00022729"/>
    </source>
</evidence>